<dbReference type="InterPro" id="IPR011051">
    <property type="entry name" value="RmlC_Cupin_sf"/>
</dbReference>
<comment type="caution">
    <text evidence="14">The sequence shown here is derived from an EMBL/GenBank/DDBJ whole genome shotgun (WGS) entry which is preliminary data.</text>
</comment>
<comment type="cofactor">
    <cofactor evidence="2">
        <name>Zn(2+)</name>
        <dbReference type="ChEBI" id="CHEBI:29105"/>
    </cofactor>
</comment>
<protein>
    <recommendedName>
        <fullName evidence="5">mannose-6-phosphate isomerase</fullName>
        <ecNumber evidence="5">5.3.1.8</ecNumber>
    </recommendedName>
    <alternativeName>
        <fullName evidence="9">Phosphohexomutase</fullName>
    </alternativeName>
    <alternativeName>
        <fullName evidence="10">Phosphomannose isomerase</fullName>
    </alternativeName>
</protein>
<dbReference type="InterPro" id="IPR001250">
    <property type="entry name" value="Man6P_Isoase-1"/>
</dbReference>
<evidence type="ECO:0000256" key="10">
    <source>
        <dbReference type="ARBA" id="ARBA00030762"/>
    </source>
</evidence>
<gene>
    <name evidence="14" type="ORF">ABMA27_001425</name>
</gene>
<dbReference type="PROSITE" id="PS00965">
    <property type="entry name" value="PMI_I_1"/>
    <property type="match status" value="1"/>
</dbReference>
<reference evidence="14 15" key="1">
    <citation type="submission" date="2024-06" db="EMBL/GenBank/DDBJ databases">
        <title>A chromosome-level genome assembly of beet webworm, Loxostege sticticalis.</title>
        <authorList>
            <person name="Zhang Y."/>
        </authorList>
    </citation>
    <scope>NUCLEOTIDE SEQUENCE [LARGE SCALE GENOMIC DNA]</scope>
    <source>
        <strain evidence="14">AQ026</strain>
        <tissue evidence="14">Whole body</tissue>
    </source>
</reference>
<evidence type="ECO:0000256" key="2">
    <source>
        <dbReference type="ARBA" id="ARBA00001947"/>
    </source>
</evidence>
<dbReference type="InterPro" id="IPR046458">
    <property type="entry name" value="PMI_typeI_hel"/>
</dbReference>
<dbReference type="Gene3D" id="1.10.441.10">
    <property type="entry name" value="Phosphomannose Isomerase, domain 2"/>
    <property type="match status" value="1"/>
</dbReference>
<accession>A0ABR3HYF2</accession>
<keyword evidence="6" id="KW-0479">Metal-binding</keyword>
<dbReference type="InterPro" id="IPR014710">
    <property type="entry name" value="RmlC-like_jellyroll"/>
</dbReference>
<organism evidence="14 15">
    <name type="scientific">Loxostege sticticalis</name>
    <name type="common">Beet webworm moth</name>
    <dbReference type="NCBI Taxonomy" id="481309"/>
    <lineage>
        <taxon>Eukaryota</taxon>
        <taxon>Metazoa</taxon>
        <taxon>Ecdysozoa</taxon>
        <taxon>Arthropoda</taxon>
        <taxon>Hexapoda</taxon>
        <taxon>Insecta</taxon>
        <taxon>Pterygota</taxon>
        <taxon>Neoptera</taxon>
        <taxon>Endopterygota</taxon>
        <taxon>Lepidoptera</taxon>
        <taxon>Glossata</taxon>
        <taxon>Ditrysia</taxon>
        <taxon>Pyraloidea</taxon>
        <taxon>Crambidae</taxon>
        <taxon>Pyraustinae</taxon>
        <taxon>Loxostege</taxon>
    </lineage>
</organism>
<evidence type="ECO:0000259" key="12">
    <source>
        <dbReference type="Pfam" id="PF20511"/>
    </source>
</evidence>
<feature type="domain" description="Phosphomannose isomerase type I helical insertion" evidence="13">
    <location>
        <begin position="174"/>
        <end position="243"/>
    </location>
</feature>
<keyword evidence="15" id="KW-1185">Reference proteome</keyword>
<dbReference type="PRINTS" id="PR00714">
    <property type="entry name" value="MAN6PISMRASE"/>
</dbReference>
<evidence type="ECO:0000313" key="15">
    <source>
        <dbReference type="Proteomes" id="UP001549920"/>
    </source>
</evidence>
<dbReference type="Gene3D" id="2.60.120.10">
    <property type="entry name" value="Jelly Rolls"/>
    <property type="match status" value="2"/>
</dbReference>
<dbReference type="InterPro" id="IPR046457">
    <property type="entry name" value="PMI_typeI_cat"/>
</dbReference>
<comment type="catalytic activity">
    <reaction evidence="1">
        <text>D-mannose 6-phosphate = D-fructose 6-phosphate</text>
        <dbReference type="Rhea" id="RHEA:12356"/>
        <dbReference type="ChEBI" id="CHEBI:58735"/>
        <dbReference type="ChEBI" id="CHEBI:61527"/>
        <dbReference type="EC" id="5.3.1.8"/>
    </reaction>
</comment>
<dbReference type="CDD" id="cd07011">
    <property type="entry name" value="cupin_PMI_type_I_N"/>
    <property type="match status" value="1"/>
</dbReference>
<evidence type="ECO:0000256" key="5">
    <source>
        <dbReference type="ARBA" id="ARBA00011956"/>
    </source>
</evidence>
<dbReference type="PANTHER" id="PTHR10309">
    <property type="entry name" value="MANNOSE-6-PHOSPHATE ISOMERASE"/>
    <property type="match status" value="1"/>
</dbReference>
<dbReference type="EMBL" id="JBEUOH010000011">
    <property type="protein sequence ID" value="KAL0881597.1"/>
    <property type="molecule type" value="Genomic_DNA"/>
</dbReference>
<dbReference type="Pfam" id="PF20512">
    <property type="entry name" value="PMI_typeI_hel"/>
    <property type="match status" value="1"/>
</dbReference>
<sequence>MELQCTVQNYDWGKLGADSMVAKLLSSADSNVSIDATKPYAELWMGTHPNGHALIIDRNVLLGDYIKDNHDAIGPVVKSKYGVSVPFLLKILSIRKALSIQAHPNKSHAEHLHKNFPDMYKDPNHKPELAIALTPFEALCGFRPLSEIKDFLSKLPELSEILADDSVKGLLAQGEGDSQNVLKQVFQSLMTANREAIASSLNKFLTRMEKEDASIQSSLLYPLVRRLHGDFPGDVGCWAPYFMNYLELRPGQAIFLNANLPHAYISGDCVECMACSDNVVRAGLTPKHIDVATLVEMLDYSSYSLDQLLFNPQLEDPNSCIWRPPVPDFAVVKIKVQDDDEPYNTIIRPSPSLIIVTSGSGTVCDTEPIAARPGVVVFLKASRQLTLTPSQGSHLEAYQAICNV</sequence>
<keyword evidence="8" id="KW-0413">Isomerase</keyword>
<evidence type="ECO:0000259" key="13">
    <source>
        <dbReference type="Pfam" id="PF20512"/>
    </source>
</evidence>
<evidence type="ECO:0000256" key="6">
    <source>
        <dbReference type="ARBA" id="ARBA00022723"/>
    </source>
</evidence>
<evidence type="ECO:0000256" key="9">
    <source>
        <dbReference type="ARBA" id="ARBA00029741"/>
    </source>
</evidence>
<dbReference type="NCBIfam" id="TIGR00218">
    <property type="entry name" value="manA"/>
    <property type="match status" value="1"/>
</dbReference>
<evidence type="ECO:0000256" key="11">
    <source>
        <dbReference type="RuleBase" id="RU004248"/>
    </source>
</evidence>
<dbReference type="EC" id="5.3.1.8" evidence="5"/>
<comment type="similarity">
    <text evidence="4">Belongs to the mannose-6-phosphate isomerase type 1 family.</text>
</comment>
<dbReference type="PROSITE" id="PS00966">
    <property type="entry name" value="PMI_I_2"/>
    <property type="match status" value="1"/>
</dbReference>
<comment type="pathway">
    <text evidence="3 11">Nucleotide-sugar biosynthesis; GDP-alpha-D-mannose biosynthesis; alpha-D-mannose 1-phosphate from D-fructose 6-phosphate: step 1/2.</text>
</comment>
<evidence type="ECO:0000256" key="1">
    <source>
        <dbReference type="ARBA" id="ARBA00000757"/>
    </source>
</evidence>
<evidence type="ECO:0000313" key="14">
    <source>
        <dbReference type="EMBL" id="KAL0881597.1"/>
    </source>
</evidence>
<evidence type="ECO:0000256" key="8">
    <source>
        <dbReference type="ARBA" id="ARBA00023235"/>
    </source>
</evidence>
<dbReference type="Pfam" id="PF20511">
    <property type="entry name" value="PMI_typeI_cat"/>
    <property type="match status" value="1"/>
</dbReference>
<dbReference type="InterPro" id="IPR016305">
    <property type="entry name" value="Mannose-6-P_Isomerase"/>
</dbReference>
<evidence type="ECO:0000256" key="4">
    <source>
        <dbReference type="ARBA" id="ARBA00010772"/>
    </source>
</evidence>
<dbReference type="SUPFAM" id="SSF51182">
    <property type="entry name" value="RmlC-like cupins"/>
    <property type="match status" value="1"/>
</dbReference>
<dbReference type="PIRSF" id="PIRSF001480">
    <property type="entry name" value="Mannose-6-phosphate_isomerase"/>
    <property type="match status" value="1"/>
</dbReference>
<evidence type="ECO:0000256" key="3">
    <source>
        <dbReference type="ARBA" id="ARBA00004666"/>
    </source>
</evidence>
<dbReference type="Proteomes" id="UP001549920">
    <property type="component" value="Unassembled WGS sequence"/>
</dbReference>
<dbReference type="PANTHER" id="PTHR10309:SF0">
    <property type="entry name" value="MANNOSE-6-PHOSPHATE ISOMERASE"/>
    <property type="match status" value="1"/>
</dbReference>
<name>A0ABR3HYF2_LOXSC</name>
<keyword evidence="7" id="KW-0862">Zinc</keyword>
<feature type="domain" description="Phosphomannose isomerase type I catalytic" evidence="12">
    <location>
        <begin position="2"/>
        <end position="145"/>
    </location>
</feature>
<proteinExistence type="inferred from homology"/>
<dbReference type="InterPro" id="IPR018050">
    <property type="entry name" value="Pmannose_isomerase-type1_CS"/>
</dbReference>
<evidence type="ECO:0000256" key="7">
    <source>
        <dbReference type="ARBA" id="ARBA00022833"/>
    </source>
</evidence>